<keyword evidence="5 9" id="KW-0677">Repeat</keyword>
<dbReference type="SUPFAM" id="SSF50978">
    <property type="entry name" value="WD40 repeat-like"/>
    <property type="match status" value="2"/>
</dbReference>
<keyword evidence="13" id="KW-1185">Reference proteome</keyword>
<feature type="compositionally biased region" description="Polar residues" evidence="10">
    <location>
        <begin position="433"/>
        <end position="443"/>
    </location>
</feature>
<evidence type="ECO:0000256" key="7">
    <source>
        <dbReference type="ARBA" id="ARBA00024838"/>
    </source>
</evidence>
<dbReference type="PANTHER" id="PTHR10856">
    <property type="entry name" value="CORONIN"/>
    <property type="match status" value="1"/>
</dbReference>
<dbReference type="EMBL" id="AZBU02000005">
    <property type="protein sequence ID" value="TKR77881.1"/>
    <property type="molecule type" value="Genomic_DNA"/>
</dbReference>
<feature type="compositionally biased region" description="Low complexity" evidence="10">
    <location>
        <begin position="988"/>
        <end position="1007"/>
    </location>
</feature>
<feature type="repeat" description="WD" evidence="8">
    <location>
        <begin position="754"/>
        <end position="786"/>
    </location>
</feature>
<evidence type="ECO:0000256" key="10">
    <source>
        <dbReference type="SAM" id="MobiDB-lite"/>
    </source>
</evidence>
<dbReference type="InterPro" id="IPR015943">
    <property type="entry name" value="WD40/YVTN_repeat-like_dom_sf"/>
</dbReference>
<dbReference type="InterPro" id="IPR015048">
    <property type="entry name" value="DUF1899"/>
</dbReference>
<feature type="domain" description="DUF1899" evidence="11">
    <location>
        <begin position="565"/>
        <end position="628"/>
    </location>
</feature>
<evidence type="ECO:0000256" key="6">
    <source>
        <dbReference type="ARBA" id="ARBA00023203"/>
    </source>
</evidence>
<dbReference type="InterPro" id="IPR001680">
    <property type="entry name" value="WD40_rpt"/>
</dbReference>
<feature type="compositionally biased region" description="Polar residues" evidence="10">
    <location>
        <begin position="1034"/>
        <end position="1046"/>
    </location>
</feature>
<sequence length="1094" mass="119849">MPIRVVIVAAILSRAINVIYAFLYAHADRPASPPTVMAWRFQPSKFKNTAPKQPKKEDIIFDVPVGTLSCTNNGIQSSEELLAFHIEGEGGKLGILPINARGRRLRRDINVVCAHSDIVTDFCFAPFDNRLLATCCRDEKLKLWRCDDFLDDLAEAKAVGDADSVIDLESNRMVECLAPHKSAHFVLAAGIGSGATVLDAGEGKIVTELSRGISDKVQSLDWSEDGHLLAVSGDKGRCAAIFDPRASTEPIHQIAQLHSGLGREGRLVFADGKLVSSGFTNQRQQEVLVFDVRSGYNRVHQQAFMGTTGLLIPLYDPDTKLLFLAGKGTNKLLLTEMSSKNPTVSGVCEHNLPEQLLGACIMSKRQCDVMSGEVQRVFHLSKSSIYPIPCIVPRRSYRDFHADLYPDTMGSKPGCSAEEWFSGNNDLPEKISLNPSTPTSNGLSEPAEVAPAAKVKPTKAEITSNGTENKENGDYQDTVEPPKSEVVEEKQLTSKKPEEEKVVAEPVVKFRSDRSPKPVPMVRASAVAASAVADRASLFVGARESTSLSSVFQSRPRPKSCVVGMVQSKFRHVETVVGKKGTMFTNIRNVNTRLPIESTGFSVSNKYGAIPLSGPAGLVTIVELDDPCKLPDGVIDALQNRTNVTELQWNPFNETELAAGLDTGRINIWRIDADVQALRPSTPPPTNKEAPSSGEEVYRRKLADLEPRVSLHVSSDKVSSIRYNPIASDILAVACNDSTINICDLAQQKVVQTIRAHEQPVLSIAWSADGRKLASVGKDGALCIFEPQLGEKCLLVTKNVLESSRGARVLFVCDDKMVLVVSFSKGSQRLCTLYNSATLDLVHQQLIDTSPQLLIPHYDHDTSVLWLSGKGDRTVHMFEISPEAPFLMHLAPYSAPSGHQSLAMQNKLKCDVKAVEFQRGYRLTEKTLEQMIFKVPRVKKELFQRDLFPDAIVTWKPAMNAEDWLARKSTAPLFEDLCPVGMTELALPNKNPKPAPKAVAPSATTTPPSKPPRSHAEDHLITQVSEESGVEMSSPESTSRNGSGSSARVALTEEQKETQKAVEAGWSSKIEEDHSLEQDSMEGVMEEEWLEEDH</sequence>
<evidence type="ECO:0000256" key="5">
    <source>
        <dbReference type="ARBA" id="ARBA00022737"/>
    </source>
</evidence>
<dbReference type="SMART" id="SM00320">
    <property type="entry name" value="WD40"/>
    <property type="match status" value="5"/>
</dbReference>
<dbReference type="OrthoDB" id="1850764at2759"/>
<dbReference type="PANTHER" id="PTHR10856:SF20">
    <property type="entry name" value="CORONIN-7"/>
    <property type="match status" value="1"/>
</dbReference>
<evidence type="ECO:0000259" key="11">
    <source>
        <dbReference type="SMART" id="SM01166"/>
    </source>
</evidence>
<accession>A0A4U5N6R8</accession>
<name>A0A4U5N6R8_STECR</name>
<comment type="function">
    <text evidence="7">F-actin regulator involved in anterograde Golgi to endosome transport: upon ubiquitination via 'Lys-33'-linked ubiquitin chains by the BCR(KLHL20) E3 ubiquitin ligase complex, interacts with EPS15 and localizes to the trans-Golgi network, where it promotes actin polymerization, thereby facilitating post-Golgi trafficking. May play a role in the maintenance of the Golgi apparatus morphology.</text>
</comment>
<evidence type="ECO:0000256" key="3">
    <source>
        <dbReference type="ARBA" id="ARBA00022490"/>
    </source>
</evidence>
<comment type="caution">
    <text evidence="12">The sequence shown here is derived from an EMBL/GenBank/DDBJ whole genome shotgun (WGS) entry which is preliminary data.</text>
</comment>
<keyword evidence="3" id="KW-0963">Cytoplasm</keyword>
<gene>
    <name evidence="12" type="ORF">L596_018779</name>
</gene>
<dbReference type="SMART" id="SM01166">
    <property type="entry name" value="DUF1899"/>
    <property type="match status" value="2"/>
</dbReference>
<feature type="compositionally biased region" description="Low complexity" evidence="10">
    <location>
        <begin position="445"/>
        <end position="455"/>
    </location>
</feature>
<dbReference type="GO" id="GO:0003779">
    <property type="term" value="F:actin binding"/>
    <property type="evidence" value="ECO:0007669"/>
    <property type="project" value="UniProtKB-KW"/>
</dbReference>
<feature type="domain" description="DUF1899" evidence="11">
    <location>
        <begin position="40"/>
        <end position="102"/>
    </location>
</feature>
<reference evidence="12 13" key="1">
    <citation type="journal article" date="2015" name="Genome Biol.">
        <title>Comparative genomics of Steinernema reveals deeply conserved gene regulatory networks.</title>
        <authorList>
            <person name="Dillman A.R."/>
            <person name="Macchietto M."/>
            <person name="Porter C.F."/>
            <person name="Rogers A."/>
            <person name="Williams B."/>
            <person name="Antoshechkin I."/>
            <person name="Lee M.M."/>
            <person name="Goodwin Z."/>
            <person name="Lu X."/>
            <person name="Lewis E.E."/>
            <person name="Goodrich-Blair H."/>
            <person name="Stock S.P."/>
            <person name="Adams B.J."/>
            <person name="Sternberg P.W."/>
            <person name="Mortazavi A."/>
        </authorList>
    </citation>
    <scope>NUCLEOTIDE SEQUENCE [LARGE SCALE GENOMIC DNA]</scope>
    <source>
        <strain evidence="12 13">ALL</strain>
    </source>
</reference>
<evidence type="ECO:0000256" key="2">
    <source>
        <dbReference type="ARBA" id="ARBA00009482"/>
    </source>
</evidence>
<comment type="subcellular location">
    <subcellularLocation>
        <location evidence="1">Cytoplasm</location>
    </subcellularLocation>
</comment>
<dbReference type="AlphaFoldDB" id="A0A4U5N6R8"/>
<dbReference type="GO" id="GO:0030036">
    <property type="term" value="P:actin cytoskeleton organization"/>
    <property type="evidence" value="ECO:0007669"/>
    <property type="project" value="UniProtKB-ARBA"/>
</dbReference>
<comment type="similarity">
    <text evidence="2 9">Belongs to the WD repeat coronin family.</text>
</comment>
<dbReference type="InterPro" id="IPR036322">
    <property type="entry name" value="WD40_repeat_dom_sf"/>
</dbReference>
<dbReference type="SMART" id="SM01167">
    <property type="entry name" value="DUF1900"/>
    <property type="match status" value="2"/>
</dbReference>
<feature type="compositionally biased region" description="Basic and acidic residues" evidence="10">
    <location>
        <begin position="480"/>
        <end position="498"/>
    </location>
</feature>
<keyword evidence="6" id="KW-0009">Actin-binding</keyword>
<organism evidence="12 13">
    <name type="scientific">Steinernema carpocapsae</name>
    <name type="common">Entomopathogenic nematode</name>
    <dbReference type="NCBI Taxonomy" id="34508"/>
    <lineage>
        <taxon>Eukaryota</taxon>
        <taxon>Metazoa</taxon>
        <taxon>Ecdysozoa</taxon>
        <taxon>Nematoda</taxon>
        <taxon>Chromadorea</taxon>
        <taxon>Rhabditida</taxon>
        <taxon>Tylenchina</taxon>
        <taxon>Panagrolaimomorpha</taxon>
        <taxon>Strongyloidoidea</taxon>
        <taxon>Steinernematidae</taxon>
        <taxon>Steinernema</taxon>
    </lineage>
</organism>
<reference evidence="12 13" key="2">
    <citation type="journal article" date="2019" name="G3 (Bethesda)">
        <title>Hybrid Assembly of the Genome of the Entomopathogenic Nematode Steinernema carpocapsae Identifies the X-Chromosome.</title>
        <authorList>
            <person name="Serra L."/>
            <person name="Macchietto M."/>
            <person name="Macias-Munoz A."/>
            <person name="McGill C.J."/>
            <person name="Rodriguez I.M."/>
            <person name="Rodriguez B."/>
            <person name="Murad R."/>
            <person name="Mortazavi A."/>
        </authorList>
    </citation>
    <scope>NUCLEOTIDE SEQUENCE [LARGE SCALE GENOMIC DNA]</scope>
    <source>
        <strain evidence="12 13">ALL</strain>
    </source>
</reference>
<dbReference type="Pfam" id="PF00400">
    <property type="entry name" value="WD40"/>
    <property type="match status" value="1"/>
</dbReference>
<feature type="compositionally biased region" description="Acidic residues" evidence="10">
    <location>
        <begin position="1084"/>
        <end position="1094"/>
    </location>
</feature>
<dbReference type="Proteomes" id="UP000298663">
    <property type="component" value="Unassembled WGS sequence"/>
</dbReference>
<dbReference type="Pfam" id="PF08953">
    <property type="entry name" value="DUF1899"/>
    <property type="match status" value="2"/>
</dbReference>
<proteinExistence type="inferred from homology"/>
<feature type="compositionally biased region" description="Basic and acidic residues" evidence="10">
    <location>
        <begin position="1051"/>
        <end position="1060"/>
    </location>
</feature>
<evidence type="ECO:0000256" key="8">
    <source>
        <dbReference type="PROSITE-ProRule" id="PRU00221"/>
    </source>
</evidence>
<evidence type="ECO:0000313" key="13">
    <source>
        <dbReference type="Proteomes" id="UP000298663"/>
    </source>
</evidence>
<dbReference type="FunFam" id="2.130.10.10:FF:000076">
    <property type="entry name" value="Coronin"/>
    <property type="match status" value="1"/>
</dbReference>
<feature type="region of interest" description="Disordered" evidence="10">
    <location>
        <begin position="988"/>
        <end position="1094"/>
    </location>
</feature>
<dbReference type="STRING" id="34508.A0A4U5N6R8"/>
<evidence type="ECO:0000256" key="9">
    <source>
        <dbReference type="RuleBase" id="RU280818"/>
    </source>
</evidence>
<dbReference type="InterPro" id="IPR024977">
    <property type="entry name" value="Apc4-like_WD40_dom"/>
</dbReference>
<protein>
    <recommendedName>
        <fullName evidence="9">Coronin</fullName>
    </recommendedName>
</protein>
<dbReference type="Gene3D" id="2.130.10.10">
    <property type="entry name" value="YVTN repeat-like/Quinoprotein amine dehydrogenase"/>
    <property type="match status" value="2"/>
</dbReference>
<evidence type="ECO:0000256" key="1">
    <source>
        <dbReference type="ARBA" id="ARBA00004496"/>
    </source>
</evidence>
<evidence type="ECO:0000313" key="12">
    <source>
        <dbReference type="EMBL" id="TKR77881.1"/>
    </source>
</evidence>
<dbReference type="Pfam" id="PF16300">
    <property type="entry name" value="WD40_4"/>
    <property type="match status" value="2"/>
</dbReference>
<dbReference type="InterPro" id="IPR015505">
    <property type="entry name" value="Coronin"/>
</dbReference>
<dbReference type="PROSITE" id="PS50082">
    <property type="entry name" value="WD_REPEATS_2"/>
    <property type="match status" value="1"/>
</dbReference>
<feature type="region of interest" description="Disordered" evidence="10">
    <location>
        <begin position="426"/>
        <end position="498"/>
    </location>
</feature>
<keyword evidence="4 8" id="KW-0853">WD repeat</keyword>
<evidence type="ECO:0000256" key="4">
    <source>
        <dbReference type="ARBA" id="ARBA00022574"/>
    </source>
</evidence>
<dbReference type="GO" id="GO:0005737">
    <property type="term" value="C:cytoplasm"/>
    <property type="evidence" value="ECO:0007669"/>
    <property type="project" value="UniProtKB-SubCell"/>
</dbReference>
<dbReference type="Pfam" id="PF12894">
    <property type="entry name" value="ANAPC4_WD40"/>
    <property type="match status" value="1"/>
</dbReference>